<proteinExistence type="predicted"/>
<feature type="domain" description="C-type lectin" evidence="3">
    <location>
        <begin position="413"/>
        <end position="547"/>
    </location>
</feature>
<keyword evidence="2" id="KW-0812">Transmembrane</keyword>
<keyword evidence="6" id="KW-1185">Reference proteome</keyword>
<dbReference type="InterPro" id="IPR016187">
    <property type="entry name" value="CTDL_fold"/>
</dbReference>
<dbReference type="EMBL" id="OU015566">
    <property type="protein sequence ID" value="CAG5104543.1"/>
    <property type="molecule type" value="Genomic_DNA"/>
</dbReference>
<sequence>MVKNLSCLLAVHALPNSKDCPEFWHLNAATNECELPNHLVDVQCHQDGVKILFSEEIDLSETSIDGCHESHYSRNPDSNEIWVDFSKCAKPEFLSDRVIVQNRIFFGEEHVLPVQCEFLMSEDVAIQSVIDDSKSRLRRSAPAKAIGNAFFTVNLEYFDRKFEQILDPQIALTVGDYANVEISLDQKIQGIELGLSNCTVYGEGENDSFGVVDYPGCPDQIVKASLFDGESQWERRLSYRVFEFVSDTFAASVLRLACRAVICDSTDEESECKNNAPPAKQEDFFRRQNRSPEENEVIRQYLIGLMDGANVYYYPRIGLRKTCQNCEWYWSDGSPITYTNWYGTEPNTYYYDCARIYYSSNGAVYNGTWIDITCTGIYSDLCQFEVDGKQPWDPEPDNGLPAKGGCKPGWYPFGGYCYKFDGFRVDGGSGFDPAGFLKWNDARAKCNEDWEGADLAMLPTAEHNSLVASLLGPWFFGADPFIGVYNHAYYDYYFSLINEDRLKYDNWVPGKPNHAQSTQDKCVVMSWRNDANFHDAFRVGQWNNVYCGTYATAGNYGDPHPWVCSHEQSSSYQSQYPTWISLPDVKCGPGWIPYHSACYKLFTDRKPFDDANKYCSENGESAAKATYLITMWDEYEVEFAKSFFRDDQLPQRKPTDLPDGIWIGLKKNPARFGLGDENVQDLRLLRAKAFICKSEFYEVPLNSYEDIDAKLGKPQECPDGWSLLGHHCTRIYEEAQPYSQAAMQCKIQGGNLGSIHSSGYNRIIKDQFTKTAHAENSMWIGMQYKGAFGWQWDDGTGASYFNWENGEPNDWQEPEDCVAMDEIGTWKDSPCRESKPFLCKKVAPTEFCTAAISSKIKSCGFVGISETECMLEFGCCFDPTIDSGMGNNCFQPKPPVDVGMAAGAAVGVTVFVIAAVAGGFFFYTKRNEATIGGITNPLA</sequence>
<evidence type="ECO:0000256" key="2">
    <source>
        <dbReference type="SAM" id="Phobius"/>
    </source>
</evidence>
<name>A0ABN7SMJ2_OIKDI</name>
<dbReference type="InterPro" id="IPR050111">
    <property type="entry name" value="C-type_lectin/snaclec_domain"/>
</dbReference>
<accession>A0ABN7SMJ2</accession>
<dbReference type="Pfam" id="PF00059">
    <property type="entry name" value="Lectin_C"/>
    <property type="match status" value="3"/>
</dbReference>
<evidence type="ECO:0000313" key="6">
    <source>
        <dbReference type="Proteomes" id="UP001158576"/>
    </source>
</evidence>
<gene>
    <name evidence="5" type="ORF">OKIOD_LOCUS10085</name>
</gene>
<dbReference type="CDD" id="cd00111">
    <property type="entry name" value="Trefoil"/>
    <property type="match status" value="1"/>
</dbReference>
<dbReference type="PROSITE" id="PS50041">
    <property type="entry name" value="C_TYPE_LECTIN_2"/>
    <property type="match status" value="3"/>
</dbReference>
<feature type="domain" description="C-type lectin" evidence="3">
    <location>
        <begin position="724"/>
        <end position="840"/>
    </location>
</feature>
<dbReference type="SMART" id="SM00018">
    <property type="entry name" value="PD"/>
    <property type="match status" value="1"/>
</dbReference>
<keyword evidence="2" id="KW-0472">Membrane</keyword>
<dbReference type="SMART" id="SM00034">
    <property type="entry name" value="CLECT"/>
    <property type="match status" value="4"/>
</dbReference>
<dbReference type="InterPro" id="IPR044913">
    <property type="entry name" value="P_trefoil_dom_sf"/>
</dbReference>
<dbReference type="SMART" id="SM00241">
    <property type="entry name" value="ZP"/>
    <property type="match status" value="1"/>
</dbReference>
<dbReference type="PROSITE" id="PS00615">
    <property type="entry name" value="C_TYPE_LECTIN_1"/>
    <property type="match status" value="1"/>
</dbReference>
<feature type="domain" description="ZP" evidence="4">
    <location>
        <begin position="32"/>
        <end position="279"/>
    </location>
</feature>
<dbReference type="PANTHER" id="PTHR22803">
    <property type="entry name" value="MANNOSE, PHOSPHOLIPASE, LECTIN RECEPTOR RELATED"/>
    <property type="match status" value="1"/>
</dbReference>
<protein>
    <submittedName>
        <fullName evidence="5">Oidioi.mRNA.OKI2018_I69.chr1.g1320.t1.cds</fullName>
    </submittedName>
</protein>
<evidence type="ECO:0000259" key="3">
    <source>
        <dbReference type="PROSITE" id="PS50041"/>
    </source>
</evidence>
<organism evidence="5 6">
    <name type="scientific">Oikopleura dioica</name>
    <name type="common">Tunicate</name>
    <dbReference type="NCBI Taxonomy" id="34765"/>
    <lineage>
        <taxon>Eukaryota</taxon>
        <taxon>Metazoa</taxon>
        <taxon>Chordata</taxon>
        <taxon>Tunicata</taxon>
        <taxon>Appendicularia</taxon>
        <taxon>Copelata</taxon>
        <taxon>Oikopleuridae</taxon>
        <taxon>Oikopleura</taxon>
    </lineage>
</organism>
<dbReference type="InterPro" id="IPR018378">
    <property type="entry name" value="C-type_lectin_CS"/>
</dbReference>
<dbReference type="InterPro" id="IPR016186">
    <property type="entry name" value="C-type_lectin-like/link_sf"/>
</dbReference>
<feature type="transmembrane region" description="Helical" evidence="2">
    <location>
        <begin position="898"/>
        <end position="923"/>
    </location>
</feature>
<dbReference type="CDD" id="cd00037">
    <property type="entry name" value="CLECT"/>
    <property type="match status" value="3"/>
</dbReference>
<evidence type="ECO:0000259" key="4">
    <source>
        <dbReference type="PROSITE" id="PS51034"/>
    </source>
</evidence>
<dbReference type="Proteomes" id="UP001158576">
    <property type="component" value="Chromosome 1"/>
</dbReference>
<dbReference type="Gene3D" id="4.10.110.10">
    <property type="entry name" value="Spasmolytic Protein, domain 1"/>
    <property type="match status" value="1"/>
</dbReference>
<keyword evidence="2" id="KW-1133">Transmembrane helix</keyword>
<dbReference type="Pfam" id="PF00088">
    <property type="entry name" value="Trefoil"/>
    <property type="match status" value="1"/>
</dbReference>
<dbReference type="InterPro" id="IPR001507">
    <property type="entry name" value="ZP_dom"/>
</dbReference>
<dbReference type="InterPro" id="IPR000519">
    <property type="entry name" value="P_trefoil_dom"/>
</dbReference>
<evidence type="ECO:0000313" key="5">
    <source>
        <dbReference type="EMBL" id="CAG5104543.1"/>
    </source>
</evidence>
<dbReference type="PROSITE" id="PS51034">
    <property type="entry name" value="ZP_2"/>
    <property type="match status" value="1"/>
</dbReference>
<dbReference type="Gene3D" id="3.10.100.10">
    <property type="entry name" value="Mannose-Binding Protein A, subunit A"/>
    <property type="match status" value="4"/>
</dbReference>
<dbReference type="InterPro" id="IPR001304">
    <property type="entry name" value="C-type_lectin-like"/>
</dbReference>
<evidence type="ECO:0000256" key="1">
    <source>
        <dbReference type="ARBA" id="ARBA00023157"/>
    </source>
</evidence>
<reference evidence="5 6" key="1">
    <citation type="submission" date="2021-04" db="EMBL/GenBank/DDBJ databases">
        <authorList>
            <person name="Bliznina A."/>
        </authorList>
    </citation>
    <scope>NUCLEOTIDE SEQUENCE [LARGE SCALE GENOMIC DNA]</scope>
</reference>
<dbReference type="SUPFAM" id="SSF56436">
    <property type="entry name" value="C-type lectin-like"/>
    <property type="match status" value="4"/>
</dbReference>
<feature type="domain" description="C-type lectin" evidence="3">
    <location>
        <begin position="290"/>
        <end position="383"/>
    </location>
</feature>
<keyword evidence="1" id="KW-1015">Disulfide bond</keyword>